<dbReference type="PROSITE" id="PS50005">
    <property type="entry name" value="TPR"/>
    <property type="match status" value="7"/>
</dbReference>
<evidence type="ECO:0008006" key="6">
    <source>
        <dbReference type="Google" id="ProtNLM"/>
    </source>
</evidence>
<proteinExistence type="predicted"/>
<comment type="caution">
    <text evidence="4">The sequence shown here is derived from an EMBL/GenBank/DDBJ whole genome shotgun (WGS) entry which is preliminary data.</text>
</comment>
<keyword evidence="2 3" id="KW-0802">TPR repeat</keyword>
<evidence type="ECO:0000313" key="4">
    <source>
        <dbReference type="EMBL" id="CAF2152255.1"/>
    </source>
</evidence>
<dbReference type="PANTHER" id="PTHR45641:SF1">
    <property type="entry name" value="AAA+ ATPASE DOMAIN-CONTAINING PROTEIN"/>
    <property type="match status" value="1"/>
</dbReference>
<dbReference type="EMBL" id="CAJNRE010017171">
    <property type="protein sequence ID" value="CAF2152255.1"/>
    <property type="molecule type" value="Genomic_DNA"/>
</dbReference>
<dbReference type="Gene3D" id="1.25.40.10">
    <property type="entry name" value="Tetratricopeptide repeat domain"/>
    <property type="match status" value="2"/>
</dbReference>
<evidence type="ECO:0000256" key="2">
    <source>
        <dbReference type="ARBA" id="ARBA00022803"/>
    </source>
</evidence>
<dbReference type="Pfam" id="PF13424">
    <property type="entry name" value="TPR_12"/>
    <property type="match status" value="2"/>
</dbReference>
<accession>A0A816XXC7</accession>
<dbReference type="Pfam" id="PF13374">
    <property type="entry name" value="TPR_10"/>
    <property type="match status" value="2"/>
</dbReference>
<feature type="repeat" description="TPR" evidence="3">
    <location>
        <begin position="336"/>
        <end position="369"/>
    </location>
</feature>
<reference evidence="4" key="1">
    <citation type="submission" date="2021-02" db="EMBL/GenBank/DDBJ databases">
        <authorList>
            <person name="Nowell W R."/>
        </authorList>
    </citation>
    <scope>NUCLEOTIDE SEQUENCE</scope>
</reference>
<dbReference type="PANTHER" id="PTHR45641">
    <property type="entry name" value="TETRATRICOPEPTIDE REPEAT PROTEIN (AFU_ORTHOLOGUE AFUA_6G03870)"/>
    <property type="match status" value="1"/>
</dbReference>
<dbReference type="SUPFAM" id="SSF81901">
    <property type="entry name" value="HCP-like"/>
    <property type="match status" value="1"/>
</dbReference>
<sequence length="391" mass="45225">MTVDPSKISTSITPFAMIDKHSALPREQEILFTMHTVFRILEITQTPSNSRLWEVQLTITDESDPQLAGLTDCFKEEIEGRGWHRMGRLMLKVGHFDQAEELYNELLKGASDDSDRALIYHMLGHLKGQQGKYPEAVKFYENSLQINRKTLSEDDVSSTDLYNDMGLAYHNMGEYSKALKYHEKSLKIKEISLPPTRPSLATSYHSIGIVYDRMGEYSKALEYYEKSHKIREKAQPANHPDFAATYKKHPYLAITYSNIGDVHRLMGDCERALAFHHKALNIQENVNCNPLQCATTYMNLGETYREVKDYTTALTYYQKGLKIREEKLAKTHPDLAAIYHNMSKFYFSTQKYSIAMKYVQQAVEIGQEKLPATHPHLVEYRETFEKIRKKQ</sequence>
<feature type="repeat" description="TPR" evidence="3">
    <location>
        <begin position="117"/>
        <end position="150"/>
    </location>
</feature>
<evidence type="ECO:0000256" key="1">
    <source>
        <dbReference type="ARBA" id="ARBA00022737"/>
    </source>
</evidence>
<dbReference type="InterPro" id="IPR019734">
    <property type="entry name" value="TPR_rpt"/>
</dbReference>
<keyword evidence="1" id="KW-0677">Repeat</keyword>
<feature type="repeat" description="TPR" evidence="3">
    <location>
        <begin position="159"/>
        <end position="192"/>
    </location>
</feature>
<protein>
    <recommendedName>
        <fullName evidence="6">Kinesin light chain</fullName>
    </recommendedName>
</protein>
<dbReference type="Proteomes" id="UP000663824">
    <property type="component" value="Unassembled WGS sequence"/>
</dbReference>
<dbReference type="AlphaFoldDB" id="A0A816XXC7"/>
<feature type="repeat" description="TPR" evidence="3">
    <location>
        <begin position="253"/>
        <end position="286"/>
    </location>
</feature>
<dbReference type="InterPro" id="IPR011990">
    <property type="entry name" value="TPR-like_helical_dom_sf"/>
</dbReference>
<evidence type="ECO:0000256" key="3">
    <source>
        <dbReference type="PROSITE-ProRule" id="PRU00339"/>
    </source>
</evidence>
<feature type="repeat" description="TPR" evidence="3">
    <location>
        <begin position="80"/>
        <end position="113"/>
    </location>
</feature>
<feature type="repeat" description="TPR" evidence="3">
    <location>
        <begin position="294"/>
        <end position="327"/>
    </location>
</feature>
<name>A0A816XXC7_9BILA</name>
<evidence type="ECO:0000313" key="5">
    <source>
        <dbReference type="Proteomes" id="UP000663824"/>
    </source>
</evidence>
<feature type="repeat" description="TPR" evidence="3">
    <location>
        <begin position="201"/>
        <end position="234"/>
    </location>
</feature>
<gene>
    <name evidence="4" type="ORF">MBJ925_LOCUS31491</name>
</gene>
<dbReference type="PROSITE" id="PS50293">
    <property type="entry name" value="TPR_REGION"/>
    <property type="match status" value="3"/>
</dbReference>
<organism evidence="4 5">
    <name type="scientific">Rotaria magnacalcarata</name>
    <dbReference type="NCBI Taxonomy" id="392030"/>
    <lineage>
        <taxon>Eukaryota</taxon>
        <taxon>Metazoa</taxon>
        <taxon>Spiralia</taxon>
        <taxon>Gnathifera</taxon>
        <taxon>Rotifera</taxon>
        <taxon>Eurotatoria</taxon>
        <taxon>Bdelloidea</taxon>
        <taxon>Philodinida</taxon>
        <taxon>Philodinidae</taxon>
        <taxon>Rotaria</taxon>
    </lineage>
</organism>
<dbReference type="SMART" id="SM00028">
    <property type="entry name" value="TPR"/>
    <property type="match status" value="7"/>
</dbReference>